<organism evidence="5 7">
    <name type="scientific">Poseidonibacter ostreae</name>
    <dbReference type="NCBI Taxonomy" id="2654171"/>
    <lineage>
        <taxon>Bacteria</taxon>
        <taxon>Pseudomonadati</taxon>
        <taxon>Campylobacterota</taxon>
        <taxon>Epsilonproteobacteria</taxon>
        <taxon>Campylobacterales</taxon>
        <taxon>Arcobacteraceae</taxon>
        <taxon>Poseidonibacter</taxon>
    </lineage>
</organism>
<feature type="DNA-binding region" description="OmpR/PhoB-type" evidence="2">
    <location>
        <begin position="40"/>
        <end position="135"/>
    </location>
</feature>
<keyword evidence="1 2" id="KW-0238">DNA-binding</keyword>
<reference evidence="6 7" key="1">
    <citation type="submission" date="2019-10" db="EMBL/GenBank/DDBJ databases">
        <title>Poseidonibacter ostreae sp. nov., isolated from the gut of the Ostrea denselamellosa.</title>
        <authorList>
            <person name="Choi A."/>
        </authorList>
    </citation>
    <scope>NUCLEOTIDE SEQUENCE [LARGE SCALE GENOMIC DNA]</scope>
    <source>
        <strain evidence="5 7">SJOD-M-33</strain>
        <strain evidence="4 6">SJOD-M-5</strain>
    </source>
</reference>
<evidence type="ECO:0000313" key="6">
    <source>
        <dbReference type="Proteomes" id="UP000461010"/>
    </source>
</evidence>
<evidence type="ECO:0000256" key="1">
    <source>
        <dbReference type="ARBA" id="ARBA00023125"/>
    </source>
</evidence>
<protein>
    <recommendedName>
        <fullName evidence="3">OmpR/PhoB-type domain-containing protein</fullName>
    </recommendedName>
</protein>
<dbReference type="GO" id="GO:0003677">
    <property type="term" value="F:DNA binding"/>
    <property type="evidence" value="ECO:0007669"/>
    <property type="project" value="UniProtKB-UniRule"/>
</dbReference>
<dbReference type="InterPro" id="IPR001867">
    <property type="entry name" value="OmpR/PhoB-type_DNA-bd"/>
</dbReference>
<dbReference type="GO" id="GO:0000160">
    <property type="term" value="P:phosphorelay signal transduction system"/>
    <property type="evidence" value="ECO:0007669"/>
    <property type="project" value="InterPro"/>
</dbReference>
<dbReference type="RefSeq" id="WP_152192016.1">
    <property type="nucleotide sequence ID" value="NZ_WFKJ01000061.1"/>
</dbReference>
<gene>
    <name evidence="4" type="ORF">GBG18_13875</name>
    <name evidence="5" type="ORF">GBG19_05270</name>
</gene>
<dbReference type="Proteomes" id="UP000472839">
    <property type="component" value="Unassembled WGS sequence"/>
</dbReference>
<evidence type="ECO:0000313" key="4">
    <source>
        <dbReference type="EMBL" id="KAB7887604.1"/>
    </source>
</evidence>
<dbReference type="SUPFAM" id="SSF46894">
    <property type="entry name" value="C-terminal effector domain of the bipartite response regulators"/>
    <property type="match status" value="1"/>
</dbReference>
<dbReference type="AlphaFoldDB" id="A0A6L4WTY4"/>
<keyword evidence="6" id="KW-1185">Reference proteome</keyword>
<dbReference type="PROSITE" id="PS51755">
    <property type="entry name" value="OMPR_PHOB"/>
    <property type="match status" value="1"/>
</dbReference>
<accession>A0A6L4WTY4</accession>
<evidence type="ECO:0000313" key="7">
    <source>
        <dbReference type="Proteomes" id="UP000472839"/>
    </source>
</evidence>
<feature type="domain" description="OmpR/PhoB-type" evidence="3">
    <location>
        <begin position="40"/>
        <end position="135"/>
    </location>
</feature>
<sequence>MLTIQLKLSEQIEDKFTSKLKKEDLTDSEYISRLIENDLDSRIDLGEGFYYNKYLDRLYNQENKVIVLTKIEREIVITLIEYRGELVPVDIITKRSWKKDDVSIYTFRNLIKKIRDKTYFKLIKSRSNLGYSINFEPNEKGLNQVKLK</sequence>
<dbReference type="EMBL" id="WFKJ01000061">
    <property type="protein sequence ID" value="KAB7887604.1"/>
    <property type="molecule type" value="Genomic_DNA"/>
</dbReference>
<evidence type="ECO:0000259" key="3">
    <source>
        <dbReference type="PROSITE" id="PS51755"/>
    </source>
</evidence>
<evidence type="ECO:0000313" key="5">
    <source>
        <dbReference type="EMBL" id="KAB7889622.1"/>
    </source>
</evidence>
<dbReference type="InterPro" id="IPR016032">
    <property type="entry name" value="Sig_transdc_resp-reg_C-effctor"/>
</dbReference>
<dbReference type="GO" id="GO:0006355">
    <property type="term" value="P:regulation of DNA-templated transcription"/>
    <property type="evidence" value="ECO:0007669"/>
    <property type="project" value="InterPro"/>
</dbReference>
<dbReference type="Proteomes" id="UP000461010">
    <property type="component" value="Unassembled WGS sequence"/>
</dbReference>
<name>A0A6L4WTY4_9BACT</name>
<dbReference type="EMBL" id="WFKK01000011">
    <property type="protein sequence ID" value="KAB7889622.1"/>
    <property type="molecule type" value="Genomic_DNA"/>
</dbReference>
<comment type="caution">
    <text evidence="5">The sequence shown here is derived from an EMBL/GenBank/DDBJ whole genome shotgun (WGS) entry which is preliminary data.</text>
</comment>
<proteinExistence type="predicted"/>
<dbReference type="InterPro" id="IPR036388">
    <property type="entry name" value="WH-like_DNA-bd_sf"/>
</dbReference>
<dbReference type="Gene3D" id="1.10.10.10">
    <property type="entry name" value="Winged helix-like DNA-binding domain superfamily/Winged helix DNA-binding domain"/>
    <property type="match status" value="1"/>
</dbReference>
<evidence type="ECO:0000256" key="2">
    <source>
        <dbReference type="PROSITE-ProRule" id="PRU01091"/>
    </source>
</evidence>